<keyword evidence="2" id="KW-1133">Transmembrane helix</keyword>
<proteinExistence type="predicted"/>
<feature type="compositionally biased region" description="Low complexity" evidence="1">
    <location>
        <begin position="117"/>
        <end position="128"/>
    </location>
</feature>
<sequence length="396" mass="44880">MNTFDNNEKQIKESLEQMPVMEDSLDKDILYQRISSELNNEIRPKKINKKFVLIPIFSTVMVLLLLVLIVPSMMNNTMYQSNSENSSADKAMDNSASNESMDGGNESSELKRQEDNASSAESESSVTMMEAEMQSHVIHSTDDNTTIIHGALADRQAKYIIPLAFEVPKTENAGKYYNQISTYLNEKTWGVSDYMFSGAVFQLDEQNSQVHVELPEDFSVTSSTQANMFIGLLTTMFAPNKINKAVFSQQVNLDPIGKVKEISLKSSNVIYKRYQLSEEKRVFLARIPVEDQSDIETALAEMKKDEESYNVYHSIPRNIDYSLRREGDLLQINFADKKMAYNNQETVTMIEAILMTAKSFDYQEVLFTNTSDETIGPYNLSEPIKVPEGVNAIKID</sequence>
<keyword evidence="2" id="KW-0812">Transmembrane</keyword>
<keyword evidence="2" id="KW-0472">Membrane</keyword>
<reference evidence="3 4" key="1">
    <citation type="submission" date="2016-10" db="EMBL/GenBank/DDBJ databases">
        <authorList>
            <person name="de Groot N.N."/>
        </authorList>
    </citation>
    <scope>NUCLEOTIDE SEQUENCE [LARGE SCALE GENOMIC DNA]</scope>
    <source>
        <strain evidence="3 4">CGMCC 1.10449</strain>
    </source>
</reference>
<organism evidence="3 4">
    <name type="scientific">Virgibacillus salinus</name>
    <dbReference type="NCBI Taxonomy" id="553311"/>
    <lineage>
        <taxon>Bacteria</taxon>
        <taxon>Bacillati</taxon>
        <taxon>Bacillota</taxon>
        <taxon>Bacilli</taxon>
        <taxon>Bacillales</taxon>
        <taxon>Bacillaceae</taxon>
        <taxon>Virgibacillus</taxon>
    </lineage>
</organism>
<feature type="compositionally biased region" description="Polar residues" evidence="1">
    <location>
        <begin position="81"/>
        <end position="100"/>
    </location>
</feature>
<dbReference type="EMBL" id="FNKD01000002">
    <property type="protein sequence ID" value="SDQ53584.1"/>
    <property type="molecule type" value="Genomic_DNA"/>
</dbReference>
<evidence type="ECO:0000313" key="4">
    <source>
        <dbReference type="Proteomes" id="UP000199444"/>
    </source>
</evidence>
<dbReference type="STRING" id="553311.SAMN05216231_1839"/>
<dbReference type="AlphaFoldDB" id="A0A1H1BNN9"/>
<evidence type="ECO:0000313" key="3">
    <source>
        <dbReference type="EMBL" id="SDQ53584.1"/>
    </source>
</evidence>
<dbReference type="RefSeq" id="WP_092492675.1">
    <property type="nucleotide sequence ID" value="NZ_FNKD01000002.1"/>
</dbReference>
<name>A0A1H1BNN9_9BACI</name>
<accession>A0A1H1BNN9</accession>
<evidence type="ECO:0008006" key="5">
    <source>
        <dbReference type="Google" id="ProtNLM"/>
    </source>
</evidence>
<keyword evidence="4" id="KW-1185">Reference proteome</keyword>
<feature type="transmembrane region" description="Helical" evidence="2">
    <location>
        <begin position="51"/>
        <end position="74"/>
    </location>
</feature>
<feature type="region of interest" description="Disordered" evidence="1">
    <location>
        <begin position="81"/>
        <end position="128"/>
    </location>
</feature>
<dbReference type="Proteomes" id="UP000199444">
    <property type="component" value="Unassembled WGS sequence"/>
</dbReference>
<protein>
    <recommendedName>
        <fullName evidence="5">Sigma-X negative effector</fullName>
    </recommendedName>
</protein>
<evidence type="ECO:0000256" key="2">
    <source>
        <dbReference type="SAM" id="Phobius"/>
    </source>
</evidence>
<evidence type="ECO:0000256" key="1">
    <source>
        <dbReference type="SAM" id="MobiDB-lite"/>
    </source>
</evidence>
<gene>
    <name evidence="3" type="ORF">SAMN05216231_1839</name>
</gene>